<gene>
    <name evidence="1" type="ORF">JK358_35945</name>
</gene>
<name>A0ABS1MJF8_9NOCA</name>
<accession>A0ABS1MJF8</accession>
<evidence type="ECO:0008006" key="3">
    <source>
        <dbReference type="Google" id="ProtNLM"/>
    </source>
</evidence>
<dbReference type="RefSeq" id="WP_201957563.1">
    <property type="nucleotide sequence ID" value="NZ_JAERRJ010000019.1"/>
</dbReference>
<dbReference type="Proteomes" id="UP000602198">
    <property type="component" value="Unassembled WGS sequence"/>
</dbReference>
<protein>
    <recommendedName>
        <fullName evidence="3">EF-hand domain-containing protein</fullName>
    </recommendedName>
</protein>
<comment type="caution">
    <text evidence="1">The sequence shown here is derived from an EMBL/GenBank/DDBJ whole genome shotgun (WGS) entry which is preliminary data.</text>
</comment>
<evidence type="ECO:0000313" key="1">
    <source>
        <dbReference type="EMBL" id="MBL1079809.1"/>
    </source>
</evidence>
<organism evidence="1 2">
    <name type="scientific">Nocardia acididurans</name>
    <dbReference type="NCBI Taxonomy" id="2802282"/>
    <lineage>
        <taxon>Bacteria</taxon>
        <taxon>Bacillati</taxon>
        <taxon>Actinomycetota</taxon>
        <taxon>Actinomycetes</taxon>
        <taxon>Mycobacteriales</taxon>
        <taxon>Nocardiaceae</taxon>
        <taxon>Nocardia</taxon>
    </lineage>
</organism>
<evidence type="ECO:0000313" key="2">
    <source>
        <dbReference type="Proteomes" id="UP000602198"/>
    </source>
</evidence>
<dbReference type="EMBL" id="JAERRJ010000019">
    <property type="protein sequence ID" value="MBL1079809.1"/>
    <property type="molecule type" value="Genomic_DNA"/>
</dbReference>
<sequence>MPEAGWLMVQNRDQLASIGSGVRDVDGDGQMSVAEDEFDAVSRAVVAKLDVYATGGWAAVAFVVIEEPGHHLPNGVPRVVGQLGFPSLKSPGGRSCSVVRAVWARGVWFDNLDDT</sequence>
<keyword evidence="2" id="KW-1185">Reference proteome</keyword>
<proteinExistence type="predicted"/>
<reference evidence="1 2" key="1">
    <citation type="submission" date="2021-01" db="EMBL/GenBank/DDBJ databases">
        <title>WGS of actinomycetes isolated from Thailand.</title>
        <authorList>
            <person name="Thawai C."/>
        </authorList>
    </citation>
    <scope>NUCLEOTIDE SEQUENCE [LARGE SCALE GENOMIC DNA]</scope>
    <source>
        <strain evidence="1 2">LPG 2</strain>
    </source>
</reference>